<proteinExistence type="predicted"/>
<dbReference type="STRING" id="405564.SAMN04487905_11083"/>
<dbReference type="AlphaFoldDB" id="A0A1H0W0C6"/>
<dbReference type="EMBL" id="FNJR01000010">
    <property type="protein sequence ID" value="SDP84144.1"/>
    <property type="molecule type" value="Genomic_DNA"/>
</dbReference>
<sequence>MWIGRTEYEFSGEVMVEINWNDGELIDLDKSDSLMARDLSKTDLYGVFLRGNENRWFTYVGIGSGDGDVIARIPPASWGPDYALALVTNTSYISVGTNEKVTAFLGSVAMPLDRSGIKDREFETDDLQVGQYITDSFWDRTRFSMVPAGERYEATVERDESSPQAVVMKFNRPNSKLVVLGWDDPNLYATKSTRGNFDLEKHEDSFSEKWFNGQSVVWMNANGAAKGATLSVGIPAKTSTSDSSGGS</sequence>
<reference evidence="2" key="1">
    <citation type="submission" date="2016-10" db="EMBL/GenBank/DDBJ databases">
        <authorList>
            <person name="Varghese N."/>
            <person name="Submissions S."/>
        </authorList>
    </citation>
    <scope>NUCLEOTIDE SEQUENCE [LARGE SCALE GENOMIC DNA]</scope>
    <source>
        <strain evidence="2">DSM 46732</strain>
    </source>
</reference>
<dbReference type="Proteomes" id="UP000199497">
    <property type="component" value="Unassembled WGS sequence"/>
</dbReference>
<gene>
    <name evidence="1" type="ORF">SAMN04487905_11083</name>
</gene>
<protein>
    <submittedName>
        <fullName evidence="1">Uncharacterized protein</fullName>
    </submittedName>
</protein>
<accession>A0A1H0W0C6</accession>
<organism evidence="1 2">
    <name type="scientific">Actinopolyspora xinjiangensis</name>
    <dbReference type="NCBI Taxonomy" id="405564"/>
    <lineage>
        <taxon>Bacteria</taxon>
        <taxon>Bacillati</taxon>
        <taxon>Actinomycetota</taxon>
        <taxon>Actinomycetes</taxon>
        <taxon>Actinopolysporales</taxon>
        <taxon>Actinopolysporaceae</taxon>
        <taxon>Actinopolyspora</taxon>
    </lineage>
</organism>
<evidence type="ECO:0000313" key="1">
    <source>
        <dbReference type="EMBL" id="SDP84144.1"/>
    </source>
</evidence>
<keyword evidence="2" id="KW-1185">Reference proteome</keyword>
<name>A0A1H0W0C6_9ACTN</name>
<evidence type="ECO:0000313" key="2">
    <source>
        <dbReference type="Proteomes" id="UP000199497"/>
    </source>
</evidence>